<evidence type="ECO:0000313" key="7">
    <source>
        <dbReference type="Proteomes" id="UP000007460"/>
    </source>
</evidence>
<accession>D5BUL1</accession>
<dbReference type="EMBL" id="CP001751">
    <property type="protein sequence ID" value="ADE39958.1"/>
    <property type="molecule type" value="Genomic_DNA"/>
</dbReference>
<dbReference type="Gene3D" id="3.40.309.10">
    <property type="entry name" value="Aldehyde Dehydrogenase, Chain A, domain 2"/>
    <property type="match status" value="1"/>
</dbReference>
<dbReference type="eggNOG" id="COG1012">
    <property type="taxonomic scope" value="Bacteria"/>
</dbReference>
<dbReference type="InterPro" id="IPR015590">
    <property type="entry name" value="Aldehyde_DH_dom"/>
</dbReference>
<organism evidence="6 7">
    <name type="scientific">Puniceispirillum marinum (strain IMCC1322)</name>
    <dbReference type="NCBI Taxonomy" id="488538"/>
    <lineage>
        <taxon>Bacteria</taxon>
        <taxon>Pseudomonadati</taxon>
        <taxon>Pseudomonadota</taxon>
        <taxon>Alphaproteobacteria</taxon>
        <taxon>Candidatus Puniceispirillales</taxon>
        <taxon>Candidatus Puniceispirillaceae</taxon>
        <taxon>Candidatus Puniceispirillum</taxon>
    </lineage>
</organism>
<evidence type="ECO:0000256" key="2">
    <source>
        <dbReference type="ARBA" id="ARBA00023002"/>
    </source>
</evidence>
<dbReference type="PROSITE" id="PS00687">
    <property type="entry name" value="ALDEHYDE_DEHYDR_GLU"/>
    <property type="match status" value="1"/>
</dbReference>
<dbReference type="Proteomes" id="UP000007460">
    <property type="component" value="Chromosome"/>
</dbReference>
<comment type="similarity">
    <text evidence="1 4">Belongs to the aldehyde dehydrogenase family.</text>
</comment>
<dbReference type="PANTHER" id="PTHR11699">
    <property type="entry name" value="ALDEHYDE DEHYDROGENASE-RELATED"/>
    <property type="match status" value="1"/>
</dbReference>
<dbReference type="PROSITE" id="PS00070">
    <property type="entry name" value="ALDEHYDE_DEHYDR_CYS"/>
    <property type="match status" value="1"/>
</dbReference>
<dbReference type="InterPro" id="IPR029510">
    <property type="entry name" value="Ald_DH_CS_GLU"/>
</dbReference>
<dbReference type="Pfam" id="PF00171">
    <property type="entry name" value="Aldedh"/>
    <property type="match status" value="1"/>
</dbReference>
<dbReference type="InterPro" id="IPR016162">
    <property type="entry name" value="Ald_DH_N"/>
</dbReference>
<evidence type="ECO:0000256" key="1">
    <source>
        <dbReference type="ARBA" id="ARBA00009986"/>
    </source>
</evidence>
<dbReference type="GO" id="GO:0004029">
    <property type="term" value="F:aldehyde dehydrogenase (NAD+) activity"/>
    <property type="evidence" value="ECO:0007669"/>
    <property type="project" value="UniProtKB-EC"/>
</dbReference>
<keyword evidence="7" id="KW-1185">Reference proteome</keyword>
<keyword evidence="2 4" id="KW-0560">Oxidoreductase</keyword>
<dbReference type="AlphaFoldDB" id="D5BUL1"/>
<evidence type="ECO:0000259" key="5">
    <source>
        <dbReference type="Pfam" id="PF00171"/>
    </source>
</evidence>
<evidence type="ECO:0000256" key="4">
    <source>
        <dbReference type="RuleBase" id="RU003345"/>
    </source>
</evidence>
<sequence>MVRVNESDCMMRYFSHFINGETVKPQNNDWIDSVNPATGKIWARFARGNAVDVELAVNAAYNAYQKPEWRADSTTRINVLHAIADRIDQNFEQLVEVEVNDNGKRIREVNGQMSTLGGWYRHFANDLEKLAPDKLMLDIKDITARLELMPYGVIAAITAWNSPLMIAAWKLAPALAAGNAVIIKPSEMASASTVVFAELIAPVTPAGLVNVLTGFGNEVGAALVAAEKVRKVTFTGSEIGGAKVAGVAAQHVKPTTLELGGKSPQLVFADADLESTVNGVMSGIFLSNGQTCVAGSRLIIHQSIKNEFINKLLDRIAKLKFGDPMDYHTDVGPIANKPQFEKVLAMIATALDEGATIVTGGYAQTVDGFDNGYFVAPTILENVSVDATIWQEEVFGPVLCVSSFDTAKEAVSLANDSAFGLAAGVWSGDIAFANNIASQIDAGTVYVNHYRSVSACAPVGGVKKSGYGRELGPNAIKDFMQEKAVWLGTASTPNPFEPLM</sequence>
<evidence type="ECO:0000313" key="6">
    <source>
        <dbReference type="EMBL" id="ADE39958.1"/>
    </source>
</evidence>
<name>D5BUL1_PUNMI</name>
<dbReference type="Gene3D" id="3.40.605.10">
    <property type="entry name" value="Aldehyde Dehydrogenase, Chain A, domain 1"/>
    <property type="match status" value="1"/>
</dbReference>
<reference evidence="6 7" key="1">
    <citation type="journal article" date="2010" name="J. Bacteriol.">
        <title>Complete genome sequence of "Candidatus Puniceispirillum marinum" IMCC1322, a representative of the SAR116 clade in the Alphaproteobacteria.</title>
        <authorList>
            <person name="Oh H.M."/>
            <person name="Kwon K.K."/>
            <person name="Kang I."/>
            <person name="Kang S.G."/>
            <person name="Lee J.H."/>
            <person name="Kim S.J."/>
            <person name="Cho J.C."/>
        </authorList>
    </citation>
    <scope>NUCLEOTIDE SEQUENCE [LARGE SCALE GENOMIC DNA]</scope>
    <source>
        <strain evidence="6 7">IMCC1322</strain>
    </source>
</reference>
<dbReference type="SUPFAM" id="SSF53720">
    <property type="entry name" value="ALDH-like"/>
    <property type="match status" value="1"/>
</dbReference>
<dbReference type="InterPro" id="IPR016163">
    <property type="entry name" value="Ald_DH_C"/>
</dbReference>
<dbReference type="KEGG" id="apb:SAR116_1715"/>
<dbReference type="InterPro" id="IPR016161">
    <property type="entry name" value="Ald_DH/histidinol_DH"/>
</dbReference>
<feature type="active site" evidence="3">
    <location>
        <position position="258"/>
    </location>
</feature>
<proteinExistence type="inferred from homology"/>
<feature type="domain" description="Aldehyde dehydrogenase" evidence="5">
    <location>
        <begin position="25"/>
        <end position="485"/>
    </location>
</feature>
<dbReference type="FunFam" id="3.40.309.10:FF:000012">
    <property type="entry name" value="Betaine aldehyde dehydrogenase"/>
    <property type="match status" value="1"/>
</dbReference>
<gene>
    <name evidence="6" type="ordered locus">SAR116_1715</name>
</gene>
<dbReference type="EC" id="1.2.1.3" evidence="6"/>
<dbReference type="FunFam" id="3.40.605.10:FF:000007">
    <property type="entry name" value="NAD/NADP-dependent betaine aldehyde dehydrogenase"/>
    <property type="match status" value="1"/>
</dbReference>
<dbReference type="STRING" id="488538.SAR116_1715"/>
<dbReference type="InterPro" id="IPR016160">
    <property type="entry name" value="Ald_DH_CS_CYS"/>
</dbReference>
<protein>
    <submittedName>
        <fullName evidence="6">Betaine-aldehyde dehydrogenase</fullName>
        <ecNumber evidence="6">1.2.1.3</ecNumber>
    </submittedName>
</protein>
<dbReference type="HOGENOM" id="CLU_005391_0_2_5"/>
<evidence type="ECO:0000256" key="3">
    <source>
        <dbReference type="PROSITE-ProRule" id="PRU10007"/>
    </source>
</evidence>